<keyword evidence="8" id="KW-1185">Reference proteome</keyword>
<dbReference type="Pfam" id="PF16035">
    <property type="entry name" value="Chalcone_2"/>
    <property type="match status" value="1"/>
</dbReference>
<evidence type="ECO:0000256" key="2">
    <source>
        <dbReference type="ARBA" id="ARBA00009111"/>
    </source>
</evidence>
<reference evidence="7 8" key="1">
    <citation type="submission" date="2014-03" db="EMBL/GenBank/DDBJ databases">
        <title>The genome of Kluyveromyces dobzhanskii.</title>
        <authorList>
            <person name="Nystedt B."/>
            <person name="Astrom S."/>
        </authorList>
    </citation>
    <scope>NUCLEOTIDE SEQUENCE [LARGE SCALE GENOMIC DNA]</scope>
    <source>
        <strain evidence="7 8">CBS 2104</strain>
    </source>
</reference>
<evidence type="ECO:0000313" key="7">
    <source>
        <dbReference type="EMBL" id="CDO92191.1"/>
    </source>
</evidence>
<evidence type="ECO:0000256" key="5">
    <source>
        <dbReference type="ARBA" id="ARBA00023128"/>
    </source>
</evidence>
<comment type="caution">
    <text evidence="7">The sequence shown here is derived from an EMBL/GenBank/DDBJ whole genome shotgun (WGS) entry which is preliminary data.</text>
</comment>
<dbReference type="GO" id="GO:0016872">
    <property type="term" value="F:intramolecular lyase activity"/>
    <property type="evidence" value="ECO:0007669"/>
    <property type="project" value="InterPro"/>
</dbReference>
<dbReference type="PANTHER" id="PTHR47284">
    <property type="entry name" value="FATTY-ACID-BINDING PROTEIN 2"/>
    <property type="match status" value="1"/>
</dbReference>
<comment type="similarity">
    <text evidence="2">Belongs to the AIM18/AIM46 family.</text>
</comment>
<dbReference type="GO" id="GO:0005739">
    <property type="term" value="C:mitochondrion"/>
    <property type="evidence" value="ECO:0007669"/>
    <property type="project" value="UniProtKB-SubCell"/>
</dbReference>
<sequence>MFTIASAFKGGPRPRYSAVTLVRNSIRNFGSVGRPRVAVSTLVKKDKKPNGFPGLLALFLGIGTLAASGLTTTLQNDQNVKDDAWKTIPVDKSIDPFPTQLSPPEFPISTKYVMLGSGTRAVTFLSFKVYGLGIYTAVEDLGLIPKVLNSKYISTAFVDSDPTKSHKENLKVALDDPEISRVLITDLLDGGIRLVAKITPIRNTDFNHLKDGLIKSILGHPDSKKDEERLGKGLQQLRDAFSRKGSVPKNNDLLLELQANGHLQLSYFDRKTGESNQLGHVEETLIGKLLFTQYLSGPKPLSPSTKESVVSKIVTLA</sequence>
<name>A0A0A8L1T4_9SACH</name>
<evidence type="ECO:0000313" key="8">
    <source>
        <dbReference type="Proteomes" id="UP000031516"/>
    </source>
</evidence>
<evidence type="ECO:0000256" key="1">
    <source>
        <dbReference type="ARBA" id="ARBA00004173"/>
    </source>
</evidence>
<comment type="subcellular location">
    <subcellularLocation>
        <location evidence="1">Mitochondrion</location>
    </subcellularLocation>
</comment>
<dbReference type="Proteomes" id="UP000031516">
    <property type="component" value="Unassembled WGS sequence"/>
</dbReference>
<dbReference type="Gene3D" id="3.50.70.10">
    <property type="match status" value="1"/>
</dbReference>
<feature type="domain" description="Chalcone isomerase" evidence="6">
    <location>
        <begin position="110"/>
        <end position="310"/>
    </location>
</feature>
<keyword evidence="5" id="KW-0496">Mitochondrion</keyword>
<proteinExistence type="inferred from homology"/>
<accession>A0A0A8L1T4</accession>
<dbReference type="SUPFAM" id="SSF54626">
    <property type="entry name" value="Chalcone isomerase"/>
    <property type="match status" value="1"/>
</dbReference>
<evidence type="ECO:0000256" key="3">
    <source>
        <dbReference type="ARBA" id="ARBA00018755"/>
    </source>
</evidence>
<dbReference type="PANTHER" id="PTHR47284:SF3">
    <property type="entry name" value="FATTY-ACID-BINDING PROTEIN 2"/>
    <property type="match status" value="1"/>
</dbReference>
<dbReference type="InterPro" id="IPR016087">
    <property type="entry name" value="Chalcone_isomerase"/>
</dbReference>
<organism evidence="7 8">
    <name type="scientific">Kluyveromyces dobzhanskii CBS 2104</name>
    <dbReference type="NCBI Taxonomy" id="1427455"/>
    <lineage>
        <taxon>Eukaryota</taxon>
        <taxon>Fungi</taxon>
        <taxon>Dikarya</taxon>
        <taxon>Ascomycota</taxon>
        <taxon>Saccharomycotina</taxon>
        <taxon>Saccharomycetes</taxon>
        <taxon>Saccharomycetales</taxon>
        <taxon>Saccharomycetaceae</taxon>
        <taxon>Kluyveromyces</taxon>
    </lineage>
</organism>
<dbReference type="InterPro" id="IPR036298">
    <property type="entry name" value="Chalcone_isomerase_sf"/>
</dbReference>
<dbReference type="OrthoDB" id="18193at2759"/>
<evidence type="ECO:0000256" key="4">
    <source>
        <dbReference type="ARBA" id="ARBA00022946"/>
    </source>
</evidence>
<dbReference type="EMBL" id="CCBQ010000012">
    <property type="protein sequence ID" value="CDO92191.1"/>
    <property type="molecule type" value="Genomic_DNA"/>
</dbReference>
<protein>
    <recommendedName>
        <fullName evidence="3">Altered inheritance of mitochondria protein 18, mitochondrial</fullName>
    </recommendedName>
</protein>
<keyword evidence="4" id="KW-0809">Transit peptide</keyword>
<dbReference type="InterPro" id="IPR016088">
    <property type="entry name" value="Chalcone_isomerase_3-sand"/>
</dbReference>
<gene>
    <name evidence="7" type="ORF">KLDO_g514</name>
</gene>
<evidence type="ECO:0000259" key="6">
    <source>
        <dbReference type="Pfam" id="PF16035"/>
    </source>
</evidence>
<dbReference type="AlphaFoldDB" id="A0A0A8L1T4"/>